<sequence length="76" mass="8302">MVQFKEGQTVRFKQSGGQGSGTSENVGIIRNILTEPGMLGNRNVDASKDEPHYEIENQNTGKRTTVHEKNLMGLAG</sequence>
<evidence type="ECO:0000256" key="1">
    <source>
        <dbReference type="SAM" id="MobiDB-lite"/>
    </source>
</evidence>
<feature type="domain" description="Hypervirulence associated protein TUDOR" evidence="2">
    <location>
        <begin position="7"/>
        <end position="71"/>
    </location>
</feature>
<accession>A0A3E2HKL0</accession>
<evidence type="ECO:0000313" key="3">
    <source>
        <dbReference type="EMBL" id="RFU33783.1"/>
    </source>
</evidence>
<dbReference type="OMA" id="MPQYRNG"/>
<dbReference type="AlphaFoldDB" id="A0A3E2HKL0"/>
<dbReference type="InterPro" id="IPR021331">
    <property type="entry name" value="Hva1_TUDOR"/>
</dbReference>
<feature type="region of interest" description="Disordered" evidence="1">
    <location>
        <begin position="1"/>
        <end position="26"/>
    </location>
</feature>
<dbReference type="Proteomes" id="UP000258309">
    <property type="component" value="Unassembled WGS sequence"/>
</dbReference>
<reference evidence="3 4" key="1">
    <citation type="submission" date="2018-05" db="EMBL/GenBank/DDBJ databases">
        <title>Draft genome sequence of Scytalidium lignicola DSM 105466, a ubiquitous saprotrophic fungus.</title>
        <authorList>
            <person name="Buettner E."/>
            <person name="Gebauer A.M."/>
            <person name="Hofrichter M."/>
            <person name="Liers C."/>
            <person name="Kellner H."/>
        </authorList>
    </citation>
    <scope>NUCLEOTIDE SEQUENCE [LARGE SCALE GENOMIC DNA]</scope>
    <source>
        <strain evidence="3 4">DSM 105466</strain>
    </source>
</reference>
<evidence type="ECO:0000313" key="4">
    <source>
        <dbReference type="Proteomes" id="UP000258309"/>
    </source>
</evidence>
<proteinExistence type="predicted"/>
<organism evidence="3 4">
    <name type="scientific">Scytalidium lignicola</name>
    <name type="common">Hyphomycete</name>
    <dbReference type="NCBI Taxonomy" id="5539"/>
    <lineage>
        <taxon>Eukaryota</taxon>
        <taxon>Fungi</taxon>
        <taxon>Dikarya</taxon>
        <taxon>Ascomycota</taxon>
        <taxon>Pezizomycotina</taxon>
        <taxon>Leotiomycetes</taxon>
        <taxon>Leotiomycetes incertae sedis</taxon>
        <taxon>Scytalidium</taxon>
    </lineage>
</organism>
<dbReference type="Pfam" id="PF11160">
    <property type="entry name" value="Hva1_TUDOR"/>
    <property type="match status" value="1"/>
</dbReference>
<feature type="non-terminal residue" evidence="3">
    <location>
        <position position="76"/>
    </location>
</feature>
<protein>
    <recommendedName>
        <fullName evidence="2">Hypervirulence associated protein TUDOR domain-containing protein</fullName>
    </recommendedName>
</protein>
<dbReference type="OrthoDB" id="10052172at2759"/>
<dbReference type="EMBL" id="NCSJ02000030">
    <property type="protein sequence ID" value="RFU33783.1"/>
    <property type="molecule type" value="Genomic_DNA"/>
</dbReference>
<feature type="non-terminal residue" evidence="3">
    <location>
        <position position="1"/>
    </location>
</feature>
<evidence type="ECO:0000259" key="2">
    <source>
        <dbReference type="Pfam" id="PF11160"/>
    </source>
</evidence>
<keyword evidence="4" id="KW-1185">Reference proteome</keyword>
<comment type="caution">
    <text evidence="3">The sequence shown here is derived from an EMBL/GenBank/DDBJ whole genome shotgun (WGS) entry which is preliminary data.</text>
</comment>
<gene>
    <name evidence="3" type="ORF">B7463_g2547</name>
</gene>
<name>A0A3E2HKL0_SCYLI</name>